<accession>A0A2I1DR79</accession>
<dbReference type="Proteomes" id="UP000233469">
    <property type="component" value="Unassembled WGS sequence"/>
</dbReference>
<dbReference type="VEuPathDB" id="FungiDB:RhiirA1_221953"/>
<name>A0A2I1DR79_9GLOM</name>
<comment type="caution">
    <text evidence="2">The sequence shown here is derived from an EMBL/GenBank/DDBJ whole genome shotgun (WGS) entry which is preliminary data.</text>
</comment>
<reference evidence="1 3" key="2">
    <citation type="submission" date="2017-09" db="EMBL/GenBank/DDBJ databases">
        <title>Extensive intraspecific genome diversity in a model arbuscular mycorrhizal fungus.</title>
        <authorList>
            <person name="Chen E.C."/>
            <person name="Morin E."/>
            <person name="Beaudet D."/>
            <person name="Noel J."/>
            <person name="Ndikumana S."/>
            <person name="Charron P."/>
            <person name="St-Onge C."/>
            <person name="Giorgi J."/>
            <person name="Grigoriev I.V."/>
            <person name="Roux C."/>
            <person name="Martin F.M."/>
            <person name="Corradi N."/>
        </authorList>
    </citation>
    <scope>NUCLEOTIDE SEQUENCE [LARGE SCALE GENOMIC DNA]</scope>
    <source>
        <strain evidence="1 3">A5</strain>
    </source>
</reference>
<evidence type="ECO:0000313" key="2">
    <source>
        <dbReference type="EMBL" id="PKK80400.1"/>
    </source>
</evidence>
<feature type="non-terminal residue" evidence="2">
    <location>
        <position position="88"/>
    </location>
</feature>
<gene>
    <name evidence="1" type="ORF">RhiirA5_345605</name>
    <name evidence="2" type="ORF">RhiirC2_724526</name>
</gene>
<evidence type="ECO:0000313" key="1">
    <source>
        <dbReference type="EMBL" id="PKC17895.1"/>
    </source>
</evidence>
<protein>
    <submittedName>
        <fullName evidence="2">Uncharacterized protein</fullName>
    </submittedName>
</protein>
<dbReference type="EMBL" id="LLXJ01000003">
    <property type="protein sequence ID" value="PKC17895.1"/>
    <property type="molecule type" value="Genomic_DNA"/>
</dbReference>
<organism evidence="2 4">
    <name type="scientific">Rhizophagus irregularis</name>
    <dbReference type="NCBI Taxonomy" id="588596"/>
    <lineage>
        <taxon>Eukaryota</taxon>
        <taxon>Fungi</taxon>
        <taxon>Fungi incertae sedis</taxon>
        <taxon>Mucoromycota</taxon>
        <taxon>Glomeromycotina</taxon>
        <taxon>Glomeromycetes</taxon>
        <taxon>Glomerales</taxon>
        <taxon>Glomeraceae</taxon>
        <taxon>Rhizophagus</taxon>
    </lineage>
</organism>
<dbReference type="EMBL" id="LLXL01000015">
    <property type="protein sequence ID" value="PKK80400.1"/>
    <property type="molecule type" value="Genomic_DNA"/>
</dbReference>
<sequence>MDKRKQKHKVVRNSELPNEFEQINHQESIINHEEAMLIDSDSRESITINQKDQWTEMEQSIQAALMDSNNNNSVEITQNIDNAGVQGL</sequence>
<evidence type="ECO:0000313" key="3">
    <source>
        <dbReference type="Proteomes" id="UP000232722"/>
    </source>
</evidence>
<proteinExistence type="predicted"/>
<reference evidence="3 4" key="1">
    <citation type="submission" date="2016-04" db="EMBL/GenBank/DDBJ databases">
        <title>Genome analyses suggest a sexual origin of heterokaryosis in a supposedly ancient asexual fungus.</title>
        <authorList>
            <person name="Ropars J."/>
            <person name="Sedzielewska K."/>
            <person name="Noel J."/>
            <person name="Charron P."/>
            <person name="Farinelli L."/>
            <person name="Marton T."/>
            <person name="Kruger M."/>
            <person name="Pelin A."/>
            <person name="Brachmann A."/>
            <person name="Corradi N."/>
        </authorList>
    </citation>
    <scope>NUCLEOTIDE SEQUENCE [LARGE SCALE GENOMIC DNA]</scope>
    <source>
        <strain evidence="1 3">A5</strain>
        <strain evidence="2 4">C2</strain>
    </source>
</reference>
<dbReference type="Proteomes" id="UP000232722">
    <property type="component" value="Unassembled WGS sequence"/>
</dbReference>
<dbReference type="OrthoDB" id="2329581at2759"/>
<dbReference type="AlphaFoldDB" id="A0A2I1DR79"/>
<evidence type="ECO:0000313" key="4">
    <source>
        <dbReference type="Proteomes" id="UP000233469"/>
    </source>
</evidence>
<reference evidence="2 4" key="3">
    <citation type="submission" date="2017-10" db="EMBL/GenBank/DDBJ databases">
        <title>Extensive intraspecific genome diversity in a model arbuscular mycorrhizal fungus.</title>
        <authorList>
            <person name="Chen E.C.H."/>
            <person name="Morin E."/>
            <person name="Baudet D."/>
            <person name="Noel J."/>
            <person name="Ndikumana S."/>
            <person name="Charron P."/>
            <person name="St-Onge C."/>
            <person name="Giorgi J."/>
            <person name="Grigoriev I.V."/>
            <person name="Roux C."/>
            <person name="Martin F.M."/>
            <person name="Corradi N."/>
        </authorList>
    </citation>
    <scope>NUCLEOTIDE SEQUENCE [LARGE SCALE GENOMIC DNA]</scope>
    <source>
        <strain evidence="2 4">C2</strain>
    </source>
</reference>